<dbReference type="AlphaFoldDB" id="A0A6A5KVH4"/>
<dbReference type="Proteomes" id="UP000800040">
    <property type="component" value="Unassembled WGS sequence"/>
</dbReference>
<name>A0A6A5KVH4_9PLEO</name>
<protein>
    <submittedName>
        <fullName evidence="1">Uncharacterized protein</fullName>
    </submittedName>
</protein>
<accession>A0A6A5KVH4</accession>
<keyword evidence="2" id="KW-1185">Reference proteome</keyword>
<dbReference type="OrthoDB" id="10660553at2759"/>
<proteinExistence type="predicted"/>
<dbReference type="EMBL" id="ML975259">
    <property type="protein sequence ID" value="KAF1837653.1"/>
    <property type="molecule type" value="Genomic_DNA"/>
</dbReference>
<evidence type="ECO:0000313" key="1">
    <source>
        <dbReference type="EMBL" id="KAF1837653.1"/>
    </source>
</evidence>
<evidence type="ECO:0000313" key="2">
    <source>
        <dbReference type="Proteomes" id="UP000800040"/>
    </source>
</evidence>
<organism evidence="1 2">
    <name type="scientific">Decorospora gaudefroyi</name>
    <dbReference type="NCBI Taxonomy" id="184978"/>
    <lineage>
        <taxon>Eukaryota</taxon>
        <taxon>Fungi</taxon>
        <taxon>Dikarya</taxon>
        <taxon>Ascomycota</taxon>
        <taxon>Pezizomycotina</taxon>
        <taxon>Dothideomycetes</taxon>
        <taxon>Pleosporomycetidae</taxon>
        <taxon>Pleosporales</taxon>
        <taxon>Pleosporineae</taxon>
        <taxon>Pleosporaceae</taxon>
        <taxon>Decorospora</taxon>
    </lineage>
</organism>
<gene>
    <name evidence="1" type="ORF">BDW02DRAFT_576937</name>
</gene>
<reference evidence="1" key="1">
    <citation type="submission" date="2020-01" db="EMBL/GenBank/DDBJ databases">
        <authorList>
            <consortium name="DOE Joint Genome Institute"/>
            <person name="Haridas S."/>
            <person name="Albert R."/>
            <person name="Binder M."/>
            <person name="Bloem J."/>
            <person name="Labutti K."/>
            <person name="Salamov A."/>
            <person name="Andreopoulos B."/>
            <person name="Baker S.E."/>
            <person name="Barry K."/>
            <person name="Bills G."/>
            <person name="Bluhm B.H."/>
            <person name="Cannon C."/>
            <person name="Castanera R."/>
            <person name="Culley D.E."/>
            <person name="Daum C."/>
            <person name="Ezra D."/>
            <person name="Gonzalez J.B."/>
            <person name="Henrissat B."/>
            <person name="Kuo A."/>
            <person name="Liang C."/>
            <person name="Lipzen A."/>
            <person name="Lutzoni F."/>
            <person name="Magnuson J."/>
            <person name="Mondo S."/>
            <person name="Nolan M."/>
            <person name="Ohm R."/>
            <person name="Pangilinan J."/>
            <person name="Park H.-J."/>
            <person name="Ramirez L."/>
            <person name="Alfaro M."/>
            <person name="Sun H."/>
            <person name="Tritt A."/>
            <person name="Yoshinaga Y."/>
            <person name="Zwiers L.-H."/>
            <person name="Turgeon B.G."/>
            <person name="Goodwin S.B."/>
            <person name="Spatafora J.W."/>
            <person name="Crous P.W."/>
            <person name="Grigoriev I.V."/>
        </authorList>
    </citation>
    <scope>NUCLEOTIDE SEQUENCE</scope>
    <source>
        <strain evidence="1">P77</strain>
    </source>
</reference>
<sequence length="178" mass="20596">MSDLPPSTFLFLNLPVELRNMMYEYYLPKRADIVYLVRRRGLFAHHGSQTLAQTRPLASVSKSIRHEFLSQHLRGSNTCIHIFEVELYMNQVVAFEPNVLRHFSLIVLGGSWSYGLSYELYGLMRYLRMHSWSRCMIVSGLREDPRLYRRNLSQSKRDAVVAIQKLLSSVSPSPKASS</sequence>